<dbReference type="NCBIfam" id="TIGR03980">
    <property type="entry name" value="prismane_assoc"/>
    <property type="match status" value="1"/>
</dbReference>
<dbReference type="Pfam" id="PF08984">
    <property type="entry name" value="DUF1858"/>
    <property type="match status" value="1"/>
</dbReference>
<dbReference type="InterPro" id="IPR015077">
    <property type="entry name" value="DUF1858"/>
</dbReference>
<reference evidence="2 3" key="1">
    <citation type="submission" date="2019-10" db="EMBL/GenBank/DDBJ databases">
        <authorList>
            <person name="Blom J."/>
        </authorList>
    </citation>
    <scope>NUCLEOTIDE SEQUENCE [LARGE SCALE GENOMIC DNA]</scope>
    <source>
        <strain evidence="2 3">ES3154-GLU</strain>
    </source>
</reference>
<dbReference type="AlphaFoldDB" id="A0A6I8MCS7"/>
<dbReference type="Gene3D" id="1.10.3910.10">
    <property type="entry name" value="SP0561-like"/>
    <property type="match status" value="1"/>
</dbReference>
<evidence type="ECO:0000313" key="2">
    <source>
        <dbReference type="EMBL" id="VWL85240.1"/>
    </source>
</evidence>
<organism evidence="2 3">
    <name type="scientific">Oceanivirga miroungae</name>
    <dbReference type="NCBI Taxonomy" id="1130046"/>
    <lineage>
        <taxon>Bacteria</taxon>
        <taxon>Fusobacteriati</taxon>
        <taxon>Fusobacteriota</taxon>
        <taxon>Fusobacteriia</taxon>
        <taxon>Fusobacteriales</taxon>
        <taxon>Leptotrichiaceae</taxon>
        <taxon>Oceanivirga</taxon>
    </lineage>
</organism>
<evidence type="ECO:0000259" key="1">
    <source>
        <dbReference type="Pfam" id="PF08984"/>
    </source>
</evidence>
<dbReference type="PANTHER" id="PTHR39341:SF1">
    <property type="entry name" value="DUF1858 DOMAIN-CONTAINING PROTEIN"/>
    <property type="match status" value="1"/>
</dbReference>
<evidence type="ECO:0000313" key="3">
    <source>
        <dbReference type="Proteomes" id="UP000419017"/>
    </source>
</evidence>
<feature type="domain" description="DUF1858" evidence="1">
    <location>
        <begin position="6"/>
        <end position="57"/>
    </location>
</feature>
<keyword evidence="3" id="KW-1185">Reference proteome</keyword>
<dbReference type="PANTHER" id="PTHR39341">
    <property type="entry name" value="BSL7085 PROTEIN"/>
    <property type="match status" value="1"/>
</dbReference>
<gene>
    <name evidence="2" type="ORF">OMES3154_00523</name>
</gene>
<dbReference type="EMBL" id="CABWIB010000001">
    <property type="protein sequence ID" value="VWL85240.1"/>
    <property type="molecule type" value="Genomic_DNA"/>
</dbReference>
<name>A0A6I8MCS7_9FUSO</name>
<dbReference type="InterPro" id="IPR023883">
    <property type="entry name" value="CHP03980_redox-disulphide"/>
</dbReference>
<accession>A0A6I8MCS7</accession>
<protein>
    <recommendedName>
        <fullName evidence="1">DUF1858 domain-containing protein</fullName>
    </recommendedName>
</protein>
<dbReference type="InterPro" id="IPR038062">
    <property type="entry name" value="ScdA-like_N_sf"/>
</dbReference>
<sequence length="77" mass="8730">MKEYVNAEMNIMEAVEEYPIIMEVLMRYGLGCGGCIISSAETLYEGIAIHGLDPDIIIEEINMIIEMEEEENKNESN</sequence>
<proteinExistence type="predicted"/>
<dbReference type="Proteomes" id="UP000419017">
    <property type="component" value="Unassembled WGS sequence"/>
</dbReference>
<dbReference type="SUPFAM" id="SSF140683">
    <property type="entry name" value="SP0561-like"/>
    <property type="match status" value="1"/>
</dbReference>
<dbReference type="RefSeq" id="WP_156683248.1">
    <property type="nucleotide sequence ID" value="NZ_CABWIB010000001.1"/>
</dbReference>